<reference evidence="2" key="1">
    <citation type="submission" date="2021-01" db="EMBL/GenBank/DDBJ databases">
        <title>Description of Breznakiella homolactica.</title>
        <authorList>
            <person name="Song Y."/>
            <person name="Brune A."/>
        </authorList>
    </citation>
    <scope>NUCLEOTIDE SEQUENCE</scope>
    <source>
        <strain evidence="2">RmG30</strain>
    </source>
</reference>
<evidence type="ECO:0000256" key="1">
    <source>
        <dbReference type="SAM" id="MobiDB-lite"/>
    </source>
</evidence>
<name>A0A7T7XNP7_9SPIR</name>
<keyword evidence="3" id="KW-1185">Reference proteome</keyword>
<organism evidence="2 3">
    <name type="scientific">Breznakiella homolactica</name>
    <dbReference type="NCBI Taxonomy" id="2798577"/>
    <lineage>
        <taxon>Bacteria</taxon>
        <taxon>Pseudomonadati</taxon>
        <taxon>Spirochaetota</taxon>
        <taxon>Spirochaetia</taxon>
        <taxon>Spirochaetales</taxon>
        <taxon>Breznakiellaceae</taxon>
        <taxon>Breznakiella</taxon>
    </lineage>
</organism>
<evidence type="ECO:0000313" key="3">
    <source>
        <dbReference type="Proteomes" id="UP000595917"/>
    </source>
</evidence>
<dbReference type="EMBL" id="CP067089">
    <property type="protein sequence ID" value="QQO09700.1"/>
    <property type="molecule type" value="Genomic_DNA"/>
</dbReference>
<gene>
    <name evidence="2" type="ORF">JFL75_01925</name>
</gene>
<feature type="compositionally biased region" description="Basic and acidic residues" evidence="1">
    <location>
        <begin position="16"/>
        <end position="48"/>
    </location>
</feature>
<dbReference type="AlphaFoldDB" id="A0A7T7XNP7"/>
<dbReference type="RefSeq" id="WP_215627003.1">
    <property type="nucleotide sequence ID" value="NZ_CP067089.2"/>
</dbReference>
<proteinExistence type="predicted"/>
<feature type="region of interest" description="Disordered" evidence="1">
    <location>
        <begin position="1"/>
        <end position="61"/>
    </location>
</feature>
<protein>
    <submittedName>
        <fullName evidence="2">Uncharacterized protein</fullName>
    </submittedName>
</protein>
<accession>A0A7T7XNP7</accession>
<sequence length="158" mass="18003">MSGNGRGGNKRRRSFKNRDRETWAQDGRNRNEKPRYDKQKGVIVDRPKWAPPKVSTEPLPVPDCPICGKPIKDIASAITDKKFGQPVHFECMAAQIAAKEPLGEGDTVSYIGGGRFGILHYPNPQDRRNFQIKKVFECEDKENRAEWRKTVADRYSTT</sequence>
<dbReference type="KEGG" id="bhc:JFL75_01925"/>
<evidence type="ECO:0000313" key="2">
    <source>
        <dbReference type="EMBL" id="QQO09700.1"/>
    </source>
</evidence>
<dbReference type="Proteomes" id="UP000595917">
    <property type="component" value="Chromosome"/>
</dbReference>